<dbReference type="Proteomes" id="UP000298663">
    <property type="component" value="Unassembled WGS sequence"/>
</dbReference>
<gene>
    <name evidence="2" type="ORF">L596_008104</name>
</gene>
<protein>
    <submittedName>
        <fullName evidence="2">Uncharacterized protein</fullName>
    </submittedName>
</protein>
<proteinExistence type="predicted"/>
<feature type="region of interest" description="Disordered" evidence="1">
    <location>
        <begin position="72"/>
        <end position="94"/>
    </location>
</feature>
<reference evidence="2 3" key="1">
    <citation type="journal article" date="2015" name="Genome Biol.">
        <title>Comparative genomics of Steinernema reveals deeply conserved gene regulatory networks.</title>
        <authorList>
            <person name="Dillman A.R."/>
            <person name="Macchietto M."/>
            <person name="Porter C.F."/>
            <person name="Rogers A."/>
            <person name="Williams B."/>
            <person name="Antoshechkin I."/>
            <person name="Lee M.M."/>
            <person name="Goodwin Z."/>
            <person name="Lu X."/>
            <person name="Lewis E.E."/>
            <person name="Goodrich-Blair H."/>
            <person name="Stock S.P."/>
            <person name="Adams B.J."/>
            <person name="Sternberg P.W."/>
            <person name="Mortazavi A."/>
        </authorList>
    </citation>
    <scope>NUCLEOTIDE SEQUENCE [LARGE SCALE GENOMIC DNA]</scope>
    <source>
        <strain evidence="2 3">ALL</strain>
    </source>
</reference>
<comment type="caution">
    <text evidence="2">The sequence shown here is derived from an EMBL/GenBank/DDBJ whole genome shotgun (WGS) entry which is preliminary data.</text>
</comment>
<reference evidence="2 3" key="2">
    <citation type="journal article" date="2019" name="G3 (Bethesda)">
        <title>Hybrid Assembly of the Genome of the Entomopathogenic Nematode Steinernema carpocapsae Identifies the X-Chromosome.</title>
        <authorList>
            <person name="Serra L."/>
            <person name="Macchietto M."/>
            <person name="Macias-Munoz A."/>
            <person name="McGill C.J."/>
            <person name="Rodriguez I.M."/>
            <person name="Rodriguez B."/>
            <person name="Murad R."/>
            <person name="Mortazavi A."/>
        </authorList>
    </citation>
    <scope>NUCLEOTIDE SEQUENCE [LARGE SCALE GENOMIC DNA]</scope>
    <source>
        <strain evidence="2 3">ALL</strain>
    </source>
</reference>
<feature type="compositionally biased region" description="Basic and acidic residues" evidence="1">
    <location>
        <begin position="75"/>
        <end position="87"/>
    </location>
</feature>
<evidence type="ECO:0000313" key="2">
    <source>
        <dbReference type="EMBL" id="TKR93694.1"/>
    </source>
</evidence>
<evidence type="ECO:0000313" key="3">
    <source>
        <dbReference type="Proteomes" id="UP000298663"/>
    </source>
</evidence>
<feature type="region of interest" description="Disordered" evidence="1">
    <location>
        <begin position="33"/>
        <end position="56"/>
    </location>
</feature>
<name>A0A4U5PCG9_STECR</name>
<dbReference type="EMBL" id="AZBU02000002">
    <property type="protein sequence ID" value="TKR93694.1"/>
    <property type="molecule type" value="Genomic_DNA"/>
</dbReference>
<sequence>MFSLQNSIDSRHPNLASLLYLLPRRIPQIHELRPSNAAGIQTPENKSGQREGAEGDRCRRVTFEALRNFFCPRGNNREPRRSERGESQKAPVTL</sequence>
<evidence type="ECO:0000256" key="1">
    <source>
        <dbReference type="SAM" id="MobiDB-lite"/>
    </source>
</evidence>
<accession>A0A4U5PCG9</accession>
<dbReference type="AlphaFoldDB" id="A0A4U5PCG9"/>
<feature type="compositionally biased region" description="Basic and acidic residues" evidence="1">
    <location>
        <begin position="47"/>
        <end position="56"/>
    </location>
</feature>
<organism evidence="2 3">
    <name type="scientific">Steinernema carpocapsae</name>
    <name type="common">Entomopathogenic nematode</name>
    <dbReference type="NCBI Taxonomy" id="34508"/>
    <lineage>
        <taxon>Eukaryota</taxon>
        <taxon>Metazoa</taxon>
        <taxon>Ecdysozoa</taxon>
        <taxon>Nematoda</taxon>
        <taxon>Chromadorea</taxon>
        <taxon>Rhabditida</taxon>
        <taxon>Tylenchina</taxon>
        <taxon>Panagrolaimomorpha</taxon>
        <taxon>Strongyloidoidea</taxon>
        <taxon>Steinernematidae</taxon>
        <taxon>Steinernema</taxon>
    </lineage>
</organism>
<keyword evidence="3" id="KW-1185">Reference proteome</keyword>